<name>A0A1X6ZY77_9RHOB</name>
<gene>
    <name evidence="6" type="primary">kdgR_2</name>
    <name evidence="6" type="ORF">ROH8110_03618</name>
</gene>
<dbReference type="PROSITE" id="PS51077">
    <property type="entry name" value="HTH_ICLR"/>
    <property type="match status" value="1"/>
</dbReference>
<evidence type="ECO:0000259" key="4">
    <source>
        <dbReference type="PROSITE" id="PS51077"/>
    </source>
</evidence>
<reference evidence="6 7" key="1">
    <citation type="submission" date="2017-03" db="EMBL/GenBank/DDBJ databases">
        <authorList>
            <person name="Afonso C.L."/>
            <person name="Miller P.J."/>
            <person name="Scott M.A."/>
            <person name="Spackman E."/>
            <person name="Goraichik I."/>
            <person name="Dimitrov K.M."/>
            <person name="Suarez D.L."/>
            <person name="Swayne D.E."/>
        </authorList>
    </citation>
    <scope>NUCLEOTIDE SEQUENCE [LARGE SCALE GENOMIC DNA]</scope>
    <source>
        <strain evidence="6 7">CECT 8110</strain>
    </source>
</reference>
<dbReference type="Pfam" id="PF01614">
    <property type="entry name" value="IclR_C"/>
    <property type="match status" value="1"/>
</dbReference>
<dbReference type="Proteomes" id="UP000193207">
    <property type="component" value="Unassembled WGS sequence"/>
</dbReference>
<dbReference type="Gene3D" id="3.30.450.40">
    <property type="match status" value="1"/>
</dbReference>
<keyword evidence="3" id="KW-0804">Transcription</keyword>
<proteinExistence type="predicted"/>
<dbReference type="SUPFAM" id="SSF46785">
    <property type="entry name" value="Winged helix' DNA-binding domain"/>
    <property type="match status" value="1"/>
</dbReference>
<dbReference type="InterPro" id="IPR036388">
    <property type="entry name" value="WH-like_DNA-bd_sf"/>
</dbReference>
<keyword evidence="1" id="KW-0805">Transcription regulation</keyword>
<sequence>MTAPDIISSPAGDRTSIAQKTFAVMECVGSSDRPLTTSELAVLLDMPKPTVHRIVHQLDMDGLLVHEPGGRGYVPGPRLFSFALNVVQASVRHGSKRAVLERLSKVTGETCNFGLISGGALLYADRVESSWPFGLRFSVGSRVPLHCTSMGKMLLAHQPKRRREHLLALSDLHGYTDNTMTDPERLEEHFAEIRASGYSIDNQEFLAGVVCAAVPVRDSRGKVCAAIAVSAPQARMPISLAVEHVPSLLEAAEEISATWLMEEE</sequence>
<dbReference type="RefSeq" id="WP_085819165.1">
    <property type="nucleotide sequence ID" value="NZ_FWFU01000005.1"/>
</dbReference>
<dbReference type="GO" id="GO:0003677">
    <property type="term" value="F:DNA binding"/>
    <property type="evidence" value="ECO:0007669"/>
    <property type="project" value="UniProtKB-KW"/>
</dbReference>
<evidence type="ECO:0000256" key="2">
    <source>
        <dbReference type="ARBA" id="ARBA00023125"/>
    </source>
</evidence>
<protein>
    <submittedName>
        <fullName evidence="6">Transcriptional regulator KdgR</fullName>
    </submittedName>
</protein>
<dbReference type="PROSITE" id="PS51078">
    <property type="entry name" value="ICLR_ED"/>
    <property type="match status" value="1"/>
</dbReference>
<keyword evidence="7" id="KW-1185">Reference proteome</keyword>
<dbReference type="AlphaFoldDB" id="A0A1X6ZY77"/>
<dbReference type="Pfam" id="PF09339">
    <property type="entry name" value="HTH_IclR"/>
    <property type="match status" value="1"/>
</dbReference>
<feature type="domain" description="HTH iclR-type" evidence="4">
    <location>
        <begin position="15"/>
        <end position="77"/>
    </location>
</feature>
<dbReference type="InterPro" id="IPR036390">
    <property type="entry name" value="WH_DNA-bd_sf"/>
</dbReference>
<dbReference type="OrthoDB" id="8357778at2"/>
<dbReference type="EMBL" id="FWFU01000005">
    <property type="protein sequence ID" value="SLN64420.1"/>
    <property type="molecule type" value="Genomic_DNA"/>
</dbReference>
<feature type="domain" description="IclR-ED" evidence="5">
    <location>
        <begin position="78"/>
        <end position="261"/>
    </location>
</feature>
<dbReference type="InterPro" id="IPR005471">
    <property type="entry name" value="Tscrpt_reg_IclR_N"/>
</dbReference>
<dbReference type="PANTHER" id="PTHR30136:SF24">
    <property type="entry name" value="HTH-TYPE TRANSCRIPTIONAL REPRESSOR ALLR"/>
    <property type="match status" value="1"/>
</dbReference>
<dbReference type="GO" id="GO:0045892">
    <property type="term" value="P:negative regulation of DNA-templated transcription"/>
    <property type="evidence" value="ECO:0007669"/>
    <property type="project" value="TreeGrafter"/>
</dbReference>
<dbReference type="GO" id="GO:0003700">
    <property type="term" value="F:DNA-binding transcription factor activity"/>
    <property type="evidence" value="ECO:0007669"/>
    <property type="project" value="TreeGrafter"/>
</dbReference>
<evidence type="ECO:0000256" key="1">
    <source>
        <dbReference type="ARBA" id="ARBA00023015"/>
    </source>
</evidence>
<evidence type="ECO:0000313" key="6">
    <source>
        <dbReference type="EMBL" id="SLN64420.1"/>
    </source>
</evidence>
<organism evidence="6 7">
    <name type="scientific">Roseovarius halotolerans</name>
    <dbReference type="NCBI Taxonomy" id="505353"/>
    <lineage>
        <taxon>Bacteria</taxon>
        <taxon>Pseudomonadati</taxon>
        <taxon>Pseudomonadota</taxon>
        <taxon>Alphaproteobacteria</taxon>
        <taxon>Rhodobacterales</taxon>
        <taxon>Roseobacteraceae</taxon>
        <taxon>Roseovarius</taxon>
    </lineage>
</organism>
<dbReference type="InterPro" id="IPR014757">
    <property type="entry name" value="Tscrpt_reg_IclR_C"/>
</dbReference>
<dbReference type="InterPro" id="IPR029016">
    <property type="entry name" value="GAF-like_dom_sf"/>
</dbReference>
<dbReference type="Gene3D" id="1.10.10.10">
    <property type="entry name" value="Winged helix-like DNA-binding domain superfamily/Winged helix DNA-binding domain"/>
    <property type="match status" value="1"/>
</dbReference>
<evidence type="ECO:0000259" key="5">
    <source>
        <dbReference type="PROSITE" id="PS51078"/>
    </source>
</evidence>
<dbReference type="PANTHER" id="PTHR30136">
    <property type="entry name" value="HELIX-TURN-HELIX TRANSCRIPTIONAL REGULATOR, ICLR FAMILY"/>
    <property type="match status" value="1"/>
</dbReference>
<accession>A0A1X6ZY77</accession>
<dbReference type="InterPro" id="IPR050707">
    <property type="entry name" value="HTH_MetabolicPath_Reg"/>
</dbReference>
<evidence type="ECO:0000256" key="3">
    <source>
        <dbReference type="ARBA" id="ARBA00023163"/>
    </source>
</evidence>
<keyword evidence="2" id="KW-0238">DNA-binding</keyword>
<evidence type="ECO:0000313" key="7">
    <source>
        <dbReference type="Proteomes" id="UP000193207"/>
    </source>
</evidence>
<dbReference type="SUPFAM" id="SSF55781">
    <property type="entry name" value="GAF domain-like"/>
    <property type="match status" value="1"/>
</dbReference>